<accession>A0A7W7QBV5</accession>
<name>A0A7W7QBV5_9PSEU</name>
<dbReference type="AlphaFoldDB" id="A0A7W7QBV5"/>
<proteinExistence type="predicted"/>
<reference evidence="1 2" key="1">
    <citation type="submission" date="2020-08" db="EMBL/GenBank/DDBJ databases">
        <title>Genomic Encyclopedia of Type Strains, Phase III (KMG-III): the genomes of soil and plant-associated and newly described type strains.</title>
        <authorList>
            <person name="Whitman W."/>
        </authorList>
    </citation>
    <scope>NUCLEOTIDE SEQUENCE [LARGE SCALE GENOMIC DNA]</scope>
    <source>
        <strain evidence="1 2">CECT 8960</strain>
    </source>
</reference>
<gene>
    <name evidence="1" type="ORF">FHR82_007049</name>
</gene>
<evidence type="ECO:0000313" key="2">
    <source>
        <dbReference type="Proteomes" id="UP000520767"/>
    </source>
</evidence>
<keyword evidence="2" id="KW-1185">Reference proteome</keyword>
<dbReference type="RefSeq" id="WP_184814825.1">
    <property type="nucleotide sequence ID" value="NZ_JACHJQ010000008.1"/>
</dbReference>
<evidence type="ECO:0000313" key="1">
    <source>
        <dbReference type="EMBL" id="MBB4910790.1"/>
    </source>
</evidence>
<organism evidence="1 2">
    <name type="scientific">Actinophytocola algeriensis</name>
    <dbReference type="NCBI Taxonomy" id="1768010"/>
    <lineage>
        <taxon>Bacteria</taxon>
        <taxon>Bacillati</taxon>
        <taxon>Actinomycetota</taxon>
        <taxon>Actinomycetes</taxon>
        <taxon>Pseudonocardiales</taxon>
        <taxon>Pseudonocardiaceae</taxon>
    </lineage>
</organism>
<dbReference type="Proteomes" id="UP000520767">
    <property type="component" value="Unassembled WGS sequence"/>
</dbReference>
<dbReference type="EMBL" id="JACHJQ010000008">
    <property type="protein sequence ID" value="MBB4910790.1"/>
    <property type="molecule type" value="Genomic_DNA"/>
</dbReference>
<comment type="caution">
    <text evidence="1">The sequence shown here is derived from an EMBL/GenBank/DDBJ whole genome shotgun (WGS) entry which is preliminary data.</text>
</comment>
<protein>
    <submittedName>
        <fullName evidence="1">Uncharacterized protein</fullName>
    </submittedName>
</protein>
<sequence>MDDSGTLAVPAVPTPRRHRDAVPVRVTCEGAGSPPLPVLARVQHVFCGAVASDVWPMLWRELRTGTVATGDLVLLRVGRGTEESWRELAVADPDLEY</sequence>